<proteinExistence type="predicted"/>
<name>A0AAN9YMX4_9PEZI</name>
<organism evidence="2 3">
    <name type="scientific">Diatrype stigma</name>
    <dbReference type="NCBI Taxonomy" id="117547"/>
    <lineage>
        <taxon>Eukaryota</taxon>
        <taxon>Fungi</taxon>
        <taxon>Dikarya</taxon>
        <taxon>Ascomycota</taxon>
        <taxon>Pezizomycotina</taxon>
        <taxon>Sordariomycetes</taxon>
        <taxon>Xylariomycetidae</taxon>
        <taxon>Xylariales</taxon>
        <taxon>Diatrypaceae</taxon>
        <taxon>Diatrype</taxon>
    </lineage>
</organism>
<dbReference type="Proteomes" id="UP001320420">
    <property type="component" value="Unassembled WGS sequence"/>
</dbReference>
<keyword evidence="3" id="KW-1185">Reference proteome</keyword>
<dbReference type="AlphaFoldDB" id="A0AAN9YMX4"/>
<sequence length="228" mass="24987">MVPDLDATPCCPSKGSPETIYKSPDSSSIAESMDLCDPMQEPELSHEDEFLTSLSANTPEADMNDLLGSVFGDSTSSLELLTPIEGENPDHALLHSAYKIDGDPTNINSGLHQIQTQCTDDQDIFSTQPFWDLGDEMNSDRFYNFTTVVPPFDGMVPAPSNVPDLDMGNGYSSEPSPGGWGADFDLQTPRSEEAARMTIVIDEARPETLTEVMKVLMESRARVEFRRG</sequence>
<comment type="caution">
    <text evidence="2">The sequence shown here is derived from an EMBL/GenBank/DDBJ whole genome shotgun (WGS) entry which is preliminary data.</text>
</comment>
<reference evidence="2 3" key="1">
    <citation type="submission" date="2024-02" db="EMBL/GenBank/DDBJ databases">
        <title>De novo assembly and annotation of 12 fungi associated with fruit tree decline syndrome in Ontario, Canada.</title>
        <authorList>
            <person name="Sulman M."/>
            <person name="Ellouze W."/>
            <person name="Ilyukhin E."/>
        </authorList>
    </citation>
    <scope>NUCLEOTIDE SEQUENCE [LARGE SCALE GENOMIC DNA]</scope>
    <source>
        <strain evidence="2 3">M11/M66-122</strain>
    </source>
</reference>
<evidence type="ECO:0000313" key="2">
    <source>
        <dbReference type="EMBL" id="KAK7751818.1"/>
    </source>
</evidence>
<feature type="region of interest" description="Disordered" evidence="1">
    <location>
        <begin position="1"/>
        <end position="28"/>
    </location>
</feature>
<evidence type="ECO:0000313" key="3">
    <source>
        <dbReference type="Proteomes" id="UP001320420"/>
    </source>
</evidence>
<evidence type="ECO:0000256" key="1">
    <source>
        <dbReference type="SAM" id="MobiDB-lite"/>
    </source>
</evidence>
<protein>
    <submittedName>
        <fullName evidence="2">Uncharacterized protein</fullName>
    </submittedName>
</protein>
<dbReference type="EMBL" id="JAKJXP020000045">
    <property type="protein sequence ID" value="KAK7751818.1"/>
    <property type="molecule type" value="Genomic_DNA"/>
</dbReference>
<gene>
    <name evidence="2" type="ORF">SLS62_006304</name>
</gene>
<accession>A0AAN9YMX4</accession>